<dbReference type="HOGENOM" id="CLU_016733_2_3_11"/>
<dbReference type="Proteomes" id="UP000002484">
    <property type="component" value="Chromosome"/>
</dbReference>
<keyword evidence="7" id="KW-1185">Reference proteome</keyword>
<dbReference type="InParanoid" id="E3JBT9"/>
<proteinExistence type="predicted"/>
<dbReference type="SUPFAM" id="SSF52777">
    <property type="entry name" value="CoA-dependent acyltransferases"/>
    <property type="match status" value="1"/>
</dbReference>
<feature type="region of interest" description="Disordered" evidence="4">
    <location>
        <begin position="261"/>
        <end position="282"/>
    </location>
</feature>
<dbReference type="PANTHER" id="PTHR43178">
    <property type="entry name" value="DIHYDROLIPOAMIDE ACETYLTRANSFERASE COMPONENT OF PYRUVATE DEHYDROGENASE COMPLEX"/>
    <property type="match status" value="1"/>
</dbReference>
<dbReference type="Pfam" id="PF00198">
    <property type="entry name" value="2-oxoacid_dh"/>
    <property type="match status" value="1"/>
</dbReference>
<evidence type="ECO:0000313" key="7">
    <source>
        <dbReference type="Proteomes" id="UP000002484"/>
    </source>
</evidence>
<gene>
    <name evidence="6" type="ordered locus">FraEuI1c_4250</name>
</gene>
<evidence type="ECO:0000256" key="4">
    <source>
        <dbReference type="SAM" id="MobiDB-lite"/>
    </source>
</evidence>
<comment type="cofactor">
    <cofactor evidence="1">
        <name>(R)-lipoate</name>
        <dbReference type="ChEBI" id="CHEBI:83088"/>
    </cofactor>
</comment>
<reference evidence="6 7" key="1">
    <citation type="submission" date="2010-10" db="EMBL/GenBank/DDBJ databases">
        <title>Complete sequence of Frankia sp. EuI1c.</title>
        <authorList>
            <consortium name="US DOE Joint Genome Institute"/>
            <person name="Lucas S."/>
            <person name="Copeland A."/>
            <person name="Lapidus A."/>
            <person name="Cheng J.-F."/>
            <person name="Bruce D."/>
            <person name="Goodwin L."/>
            <person name="Pitluck S."/>
            <person name="Chertkov O."/>
            <person name="Detter J.C."/>
            <person name="Han C."/>
            <person name="Tapia R."/>
            <person name="Land M."/>
            <person name="Hauser L."/>
            <person name="Jeffries C."/>
            <person name="Kyrpides N."/>
            <person name="Ivanova N."/>
            <person name="Mikhailova N."/>
            <person name="Beauchemin N."/>
            <person name="Sen A."/>
            <person name="Sur S.A."/>
            <person name="Gtari M."/>
            <person name="Wall L."/>
            <person name="Tisa L."/>
            <person name="Woyke T."/>
        </authorList>
    </citation>
    <scope>NUCLEOTIDE SEQUENCE [LARGE SCALE GENOMIC DNA]</scope>
    <source>
        <strain evidence="7">DSM 45817 / CECT 9037 / EuI1c</strain>
    </source>
</reference>
<evidence type="ECO:0000256" key="3">
    <source>
        <dbReference type="ARBA" id="ARBA00023315"/>
    </source>
</evidence>
<dbReference type="RefSeq" id="WP_013425367.1">
    <property type="nucleotide sequence ID" value="NC_014666.1"/>
</dbReference>
<evidence type="ECO:0000259" key="5">
    <source>
        <dbReference type="Pfam" id="PF00198"/>
    </source>
</evidence>
<sequence length="282" mass="29748">MSAAVGATIGAVPRQRRHTLHFLRGIRQSSPVFLGTTVDMSRVTEHRAEAARAGERFSPVSYVLVVAGRVLAEHPDANAAIRGTLIPRLAHYPVVNAKLALDATLAGQRVVLAAVLPDLQRATLAEVQRRVDYFRDGDPERLPELAGARALDRLPGPLGRLVFRAATTPLRRRAAAVGTFAVSSLGHRAVDGFYSVGGTTVTLGVGRIAERPVVRDATVVAAPTMRLSLVFDHRVIDGAEAADVLTEIKDGLEDFPTPEVAAPPLATGTTGEAGTTVPVAAS</sequence>
<dbReference type="InterPro" id="IPR050743">
    <property type="entry name" value="2-oxoacid_DH_E2_comp"/>
</dbReference>
<accession>E3JBT9</accession>
<dbReference type="OrthoDB" id="9805770at2"/>
<organism evidence="6 7">
    <name type="scientific">Pseudofrankia inefficax (strain DSM 45817 / CECT 9037 / DDB 130130 / EuI1c)</name>
    <name type="common">Frankia inefficax</name>
    <dbReference type="NCBI Taxonomy" id="298654"/>
    <lineage>
        <taxon>Bacteria</taxon>
        <taxon>Bacillati</taxon>
        <taxon>Actinomycetota</taxon>
        <taxon>Actinomycetes</taxon>
        <taxon>Frankiales</taxon>
        <taxon>Frankiaceae</taxon>
        <taxon>Pseudofrankia</taxon>
    </lineage>
</organism>
<dbReference type="InterPro" id="IPR001078">
    <property type="entry name" value="2-oxoacid_DH_actylTfrase"/>
</dbReference>
<keyword evidence="2" id="KW-0808">Transferase</keyword>
<protein>
    <submittedName>
        <fullName evidence="6">Catalytic domain-containing protein of components of various dehydrogenase complexes</fullName>
    </submittedName>
</protein>
<dbReference type="GO" id="GO:0031405">
    <property type="term" value="F:lipoic acid binding"/>
    <property type="evidence" value="ECO:0007669"/>
    <property type="project" value="TreeGrafter"/>
</dbReference>
<dbReference type="AlphaFoldDB" id="E3JBT9"/>
<evidence type="ECO:0000256" key="2">
    <source>
        <dbReference type="ARBA" id="ARBA00022679"/>
    </source>
</evidence>
<name>E3JBT9_PSEI1</name>
<dbReference type="Gene3D" id="3.30.559.10">
    <property type="entry name" value="Chloramphenicol acetyltransferase-like domain"/>
    <property type="match status" value="1"/>
</dbReference>
<feature type="domain" description="2-oxoacid dehydrogenase acyltransferase catalytic" evidence="5">
    <location>
        <begin position="160"/>
        <end position="255"/>
    </location>
</feature>
<evidence type="ECO:0000256" key="1">
    <source>
        <dbReference type="ARBA" id="ARBA00001938"/>
    </source>
</evidence>
<dbReference type="STRING" id="298654.FraEuI1c_4250"/>
<dbReference type="EMBL" id="CP002299">
    <property type="protein sequence ID" value="ADP82249.1"/>
    <property type="molecule type" value="Genomic_DNA"/>
</dbReference>
<dbReference type="KEGG" id="fri:FraEuI1c_4250"/>
<dbReference type="InterPro" id="IPR023213">
    <property type="entry name" value="CAT-like_dom_sf"/>
</dbReference>
<dbReference type="eggNOG" id="COG0508">
    <property type="taxonomic scope" value="Bacteria"/>
</dbReference>
<dbReference type="GO" id="GO:0016407">
    <property type="term" value="F:acetyltransferase activity"/>
    <property type="evidence" value="ECO:0007669"/>
    <property type="project" value="TreeGrafter"/>
</dbReference>
<dbReference type="PANTHER" id="PTHR43178:SF5">
    <property type="entry name" value="LIPOAMIDE ACYLTRANSFERASE COMPONENT OF BRANCHED-CHAIN ALPHA-KETO ACID DEHYDROGENASE COMPLEX, MITOCHONDRIAL"/>
    <property type="match status" value="1"/>
</dbReference>
<keyword evidence="3" id="KW-0012">Acyltransferase</keyword>
<evidence type="ECO:0000313" key="6">
    <source>
        <dbReference type="EMBL" id="ADP82249.1"/>
    </source>
</evidence>
<dbReference type="GO" id="GO:0005737">
    <property type="term" value="C:cytoplasm"/>
    <property type="evidence" value="ECO:0007669"/>
    <property type="project" value="TreeGrafter"/>
</dbReference>